<feature type="transmembrane region" description="Helical" evidence="1">
    <location>
        <begin position="77"/>
        <end position="110"/>
    </location>
</feature>
<sequence length="524" mass="60646">MADERNGMAITGNRRMTEALFLVLSAFLLMMLSTRSSFLYPCNDWNDANSYFSVGKALFHGKMPYRDVFDQKGMYLYFFYGLAYLISHTTFIGVFFMEVILAAFDLFGICRILQLYVKRSTALLLSPLVLAVTVSSYSFYWGGSAEEVILPFLIWGLYFSLDYFKNKYPCKKMEWKVIFINGLLAGMVANIKFTSLGFFFAWMMCAAFSFLVKKDFWDAVKGCMIFLLGMAVPFVPWVIYFGINHGLYEWYWGYVYINVFVYSNLNGEGPDLYERVYTLSKLLYWVIRKNMIYFVFLIPGVLWDLSGRKKWLERFNLLALCFFLFLGIYVGGSELPYYALPLSVFTVQGFGLLGHVSERLFAAIRNRKKTDGRERSASGSAWSNPGMGFAAGVVAMALGMGIIFTNSMNIPHMQEKKEDIFLYKFKKIVEQTPAPTLLNIGCLDAGLYTVCDIVPSCRWFQTQTLGIDDVLKEQERYIREGQVSYVLARDSYPDVIWEKYELAGEELWYQEEQEFTYYLFRRRA</sequence>
<dbReference type="Proteomes" id="UP000280696">
    <property type="component" value="Unassembled WGS sequence"/>
</dbReference>
<dbReference type="OrthoDB" id="5056808at2"/>
<gene>
    <name evidence="2" type="ORF">D7V94_00620</name>
</gene>
<evidence type="ECO:0008006" key="4">
    <source>
        <dbReference type="Google" id="ProtNLM"/>
    </source>
</evidence>
<feature type="transmembrane region" description="Helical" evidence="1">
    <location>
        <begin position="224"/>
        <end position="243"/>
    </location>
</feature>
<feature type="transmembrane region" description="Helical" evidence="1">
    <location>
        <begin position="315"/>
        <end position="332"/>
    </location>
</feature>
<dbReference type="RefSeq" id="WP_120465813.1">
    <property type="nucleotide sequence ID" value="NZ_RAYQ01000001.1"/>
</dbReference>
<keyword evidence="1" id="KW-0472">Membrane</keyword>
<evidence type="ECO:0000313" key="3">
    <source>
        <dbReference type="Proteomes" id="UP000280696"/>
    </source>
</evidence>
<protein>
    <recommendedName>
        <fullName evidence="4">Glycosyltransferase RgtA/B/C/D-like domain-containing protein</fullName>
    </recommendedName>
</protein>
<feature type="transmembrane region" description="Helical" evidence="1">
    <location>
        <begin position="282"/>
        <end position="303"/>
    </location>
</feature>
<accession>A0A3A9ASE7</accession>
<feature type="transmembrane region" description="Helical" evidence="1">
    <location>
        <begin position="122"/>
        <end position="142"/>
    </location>
</feature>
<reference evidence="2 3" key="1">
    <citation type="submission" date="2018-09" db="EMBL/GenBank/DDBJ databases">
        <title>Murine metabolic-syndrome-specific gut microbial biobank.</title>
        <authorList>
            <person name="Liu C."/>
        </authorList>
    </citation>
    <scope>NUCLEOTIDE SEQUENCE [LARGE SCALE GENOMIC DNA]</scope>
    <source>
        <strain evidence="2 3">0.1xD8-82</strain>
    </source>
</reference>
<name>A0A3A9ASE7_9FIRM</name>
<feature type="transmembrane region" description="Helical" evidence="1">
    <location>
        <begin position="148"/>
        <end position="164"/>
    </location>
</feature>
<feature type="transmembrane region" description="Helical" evidence="1">
    <location>
        <begin position="382"/>
        <end position="404"/>
    </location>
</feature>
<keyword evidence="1" id="KW-0812">Transmembrane</keyword>
<keyword evidence="3" id="KW-1185">Reference proteome</keyword>
<organism evidence="2 3">
    <name type="scientific">Parablautia intestinalis</name>
    <dbReference type="NCBI Taxonomy" id="2320100"/>
    <lineage>
        <taxon>Bacteria</taxon>
        <taxon>Bacillati</taxon>
        <taxon>Bacillota</taxon>
        <taxon>Clostridia</taxon>
        <taxon>Lachnospirales</taxon>
        <taxon>Lachnospiraceae</taxon>
        <taxon>Parablautia</taxon>
    </lineage>
</organism>
<dbReference type="AlphaFoldDB" id="A0A3A9ASE7"/>
<dbReference type="EMBL" id="RAYQ01000001">
    <property type="protein sequence ID" value="RKI94119.1"/>
    <property type="molecule type" value="Genomic_DNA"/>
</dbReference>
<proteinExistence type="predicted"/>
<evidence type="ECO:0000256" key="1">
    <source>
        <dbReference type="SAM" id="Phobius"/>
    </source>
</evidence>
<keyword evidence="1" id="KW-1133">Transmembrane helix</keyword>
<comment type="caution">
    <text evidence="2">The sequence shown here is derived from an EMBL/GenBank/DDBJ whole genome shotgun (WGS) entry which is preliminary data.</text>
</comment>
<evidence type="ECO:0000313" key="2">
    <source>
        <dbReference type="EMBL" id="RKI94119.1"/>
    </source>
</evidence>